<proteinExistence type="inferred from homology"/>
<evidence type="ECO:0000313" key="4">
    <source>
        <dbReference type="Proteomes" id="UP000242418"/>
    </source>
</evidence>
<dbReference type="GO" id="GO:0005524">
    <property type="term" value="F:ATP binding"/>
    <property type="evidence" value="ECO:0007669"/>
    <property type="project" value="InterPro"/>
</dbReference>
<dbReference type="OrthoDB" id="5555485at2"/>
<dbReference type="AlphaFoldDB" id="A0A1G4U697"/>
<dbReference type="EMBL" id="FMTL01000010">
    <property type="protein sequence ID" value="SCW89176.1"/>
    <property type="molecule type" value="Genomic_DNA"/>
</dbReference>
<sequence>MSIFSAALKKFIAPAEMLPRYNRHVDERIVSMGNERLLGVIVLQGIPFETTTNAQLEQAFNSLTRVFSEINKVNAPRVSQWCHVIKQKVSLDFDYKFDNAFVADFSKKYLAQFKTGDFFRTTYAISFVYKYEEDIDQGIEALNLLLDFALKALRRYDAVALGIEVNSHGLAHSQIGEFLGRLLNNTDDLVPLAGDELSERIQTSELNFGFDLCEIRPAKGGKKYATYFDLREYPDESKRGMWNALLSEPYEFVLTQSFLNFTSMRTLNLVNKKVNEIESGTNFPGHYVEDLKDARGFVSAGELSFGEYHSALVVYGNTPKEAVDNGNSLSTNLLASSGARFLRATASGIFTYFSMMPGAADKPLSEPKTTRNLACGFSLNNYPTGKQFGNPIGDGSAVIPLKTKSDSIYFFNTHFSNIGQDVRGQKYAGHCLILGATGAGKTTLEGVVVGFLDRFKPKIFAIDFNRSMQLFLETYGAVYFDIEDGVDTGLQPFQLEDSPSLRAFLYRLVGACGRDQDGKLTASDEQKIKEAVDTIMLMDLEDRRFSYLKSLIPPEGGDGLGDRLAKWQHSCNGPMAWALDSPVNRFDPATMDRIGFNTTSILKKGHPATEPVLSVLFHMKDMMQRDGQLFLTLVEEFWVPCNYPTTQKQIEGALKAGRIKSEFMFLVSQSPEDAINCEIFPAIIQQTPTKVFLPNPEATFEKYKLCGLNQKEFDDLHALEKDSRTFLIKQSHQSTFAKLDLNDFEDFLPIISGTWESIKLSHEVRAEVGNDPKDWVPVFRQRLKDQNSARKSISLDGQ</sequence>
<evidence type="ECO:0000259" key="2">
    <source>
        <dbReference type="Pfam" id="PF03135"/>
    </source>
</evidence>
<dbReference type="Proteomes" id="UP000242418">
    <property type="component" value="Unassembled WGS sequence"/>
</dbReference>
<comment type="similarity">
    <text evidence="1">Belongs to the TrbE/VirB4 family.</text>
</comment>
<evidence type="ECO:0000256" key="1">
    <source>
        <dbReference type="ARBA" id="ARBA00006512"/>
    </source>
</evidence>
<dbReference type="PANTHER" id="PTHR30121">
    <property type="entry name" value="UNCHARACTERIZED PROTEIN YJGR-RELATED"/>
    <property type="match status" value="1"/>
</dbReference>
<reference evidence="3 4" key="1">
    <citation type="submission" date="2016-10" db="EMBL/GenBank/DDBJ databases">
        <authorList>
            <person name="Varghese N."/>
            <person name="Submissions S."/>
        </authorList>
    </citation>
    <scope>NUCLEOTIDE SEQUENCE [LARGE SCALE GENOMIC DNA]</scope>
    <source>
        <strain evidence="3 4">DSM 17833</strain>
    </source>
</reference>
<dbReference type="SUPFAM" id="SSF52540">
    <property type="entry name" value="P-loop containing nucleoside triphosphate hydrolases"/>
    <property type="match status" value="1"/>
</dbReference>
<protein>
    <submittedName>
        <fullName evidence="3">Type IV secretion system protein VirB4</fullName>
    </submittedName>
</protein>
<dbReference type="Gene3D" id="3.40.50.300">
    <property type="entry name" value="P-loop containing nucleotide triphosphate hydrolases"/>
    <property type="match status" value="1"/>
</dbReference>
<gene>
    <name evidence="3" type="ORF">SAMN05216370_0007</name>
</gene>
<evidence type="ECO:0000313" key="3">
    <source>
        <dbReference type="EMBL" id="SCW89176.1"/>
    </source>
</evidence>
<feature type="domain" description="CagE TrbE VirB component of type IV transporter system central" evidence="2">
    <location>
        <begin position="166"/>
        <end position="359"/>
    </location>
</feature>
<organism evidence="3 4">
    <name type="scientific">Pseudomonas peli</name>
    <dbReference type="NCBI Taxonomy" id="592361"/>
    <lineage>
        <taxon>Bacteria</taxon>
        <taxon>Pseudomonadati</taxon>
        <taxon>Pseudomonadota</taxon>
        <taxon>Gammaproteobacteria</taxon>
        <taxon>Pseudomonadales</taxon>
        <taxon>Pseudomonadaceae</taxon>
        <taxon>Pseudomonas</taxon>
    </lineage>
</organism>
<accession>A0A1G4U697</accession>
<dbReference type="InterPro" id="IPR018145">
    <property type="entry name" value="CagE_TrbE_VirB_cntrl_dom"/>
</dbReference>
<keyword evidence="4" id="KW-1185">Reference proteome</keyword>
<dbReference type="InterPro" id="IPR051162">
    <property type="entry name" value="T4SS_component"/>
</dbReference>
<comment type="caution">
    <text evidence="3">The sequence shown here is derived from an EMBL/GenBank/DDBJ whole genome shotgun (WGS) entry which is preliminary data.</text>
</comment>
<dbReference type="InterPro" id="IPR027417">
    <property type="entry name" value="P-loop_NTPase"/>
</dbReference>
<dbReference type="PANTHER" id="PTHR30121:SF6">
    <property type="entry name" value="SLR6007 PROTEIN"/>
    <property type="match status" value="1"/>
</dbReference>
<dbReference type="Pfam" id="PF03135">
    <property type="entry name" value="CagE_TrbE_VirB"/>
    <property type="match status" value="1"/>
</dbReference>
<dbReference type="RefSeq" id="WP_090256197.1">
    <property type="nucleotide sequence ID" value="NZ_FMTL01000010.1"/>
</dbReference>
<name>A0A1G4U697_9PSED</name>